<evidence type="ECO:0000259" key="21">
    <source>
        <dbReference type="PROSITE" id="PS50240"/>
    </source>
</evidence>
<evidence type="ECO:0000256" key="17">
    <source>
        <dbReference type="PROSITE-ProRule" id="PRU00059"/>
    </source>
</evidence>
<dbReference type="SUPFAM" id="SSF50494">
    <property type="entry name" value="Trypsin-like serine proteases"/>
    <property type="match status" value="1"/>
</dbReference>
<organism evidence="23">
    <name type="scientific">Trichuris suis</name>
    <name type="common">pig whipworm</name>
    <dbReference type="NCBI Taxonomy" id="68888"/>
    <lineage>
        <taxon>Eukaryota</taxon>
        <taxon>Metazoa</taxon>
        <taxon>Ecdysozoa</taxon>
        <taxon>Nematoda</taxon>
        <taxon>Enoplea</taxon>
        <taxon>Dorylaimia</taxon>
        <taxon>Trichinellida</taxon>
        <taxon>Trichuridae</taxon>
        <taxon>Trichuris</taxon>
    </lineage>
</organism>
<keyword evidence="5 16" id="KW-0479">Metal-binding</keyword>
<dbReference type="PANTHER" id="PTHR21646">
    <property type="entry name" value="UBIQUITIN CARBOXYL-TERMINAL HYDROLASE"/>
    <property type="match status" value="1"/>
</dbReference>
<feature type="domain" description="Peptidase S1" evidence="21">
    <location>
        <begin position="1209"/>
        <end position="1499"/>
    </location>
</feature>
<dbReference type="SMART" id="SM00042">
    <property type="entry name" value="CUB"/>
    <property type="match status" value="1"/>
</dbReference>
<dbReference type="Gene3D" id="3.90.70.10">
    <property type="entry name" value="Cysteine proteinases"/>
    <property type="match status" value="2"/>
</dbReference>
<evidence type="ECO:0000256" key="1">
    <source>
        <dbReference type="ARBA" id="ARBA00000707"/>
    </source>
</evidence>
<dbReference type="InterPro" id="IPR001254">
    <property type="entry name" value="Trypsin_dom"/>
</dbReference>
<dbReference type="GO" id="GO:0071004">
    <property type="term" value="C:U2-type prespliceosome"/>
    <property type="evidence" value="ECO:0007669"/>
    <property type="project" value="UniProtKB-UniRule"/>
</dbReference>
<dbReference type="InterPro" id="IPR013085">
    <property type="entry name" value="U1-CZ_Znf_C2H2"/>
</dbReference>
<evidence type="ECO:0000259" key="19">
    <source>
        <dbReference type="PROSITE" id="PS50171"/>
    </source>
</evidence>
<evidence type="ECO:0000256" key="15">
    <source>
        <dbReference type="ARBA" id="ARBA00046357"/>
    </source>
</evidence>
<keyword evidence="14 16" id="KW-0687">Ribonucleoprotein</keyword>
<dbReference type="FunFam" id="3.30.160.60:FF:000059">
    <property type="entry name" value="U1 small nuclear ribonucleoprotein C"/>
    <property type="match status" value="1"/>
</dbReference>
<reference evidence="23" key="1">
    <citation type="journal article" date="2014" name="Nat. Genet.">
        <title>Genome and transcriptome of the porcine whipworm Trichuris suis.</title>
        <authorList>
            <person name="Jex A.R."/>
            <person name="Nejsum P."/>
            <person name="Schwarz E.M."/>
            <person name="Hu L."/>
            <person name="Young N.D."/>
            <person name="Hall R.S."/>
            <person name="Korhonen P.K."/>
            <person name="Liao S."/>
            <person name="Thamsborg S."/>
            <person name="Xia J."/>
            <person name="Xu P."/>
            <person name="Wang S."/>
            <person name="Scheerlinck J.P."/>
            <person name="Hofmann A."/>
            <person name="Sternberg P.W."/>
            <person name="Wang J."/>
            <person name="Gasser R.B."/>
        </authorList>
    </citation>
    <scope>NUCLEOTIDE SEQUENCE [LARGE SCALE GENOMIC DNA]</scope>
    <source>
        <strain evidence="23">DCEP-RM93F</strain>
    </source>
</reference>
<dbReference type="HAMAP" id="MF_03153">
    <property type="entry name" value="U1_C"/>
    <property type="match status" value="1"/>
</dbReference>
<dbReference type="InterPro" id="IPR001394">
    <property type="entry name" value="Peptidase_C19_UCH"/>
</dbReference>
<evidence type="ECO:0000256" key="2">
    <source>
        <dbReference type="ARBA" id="ARBA00004123"/>
    </source>
</evidence>
<evidence type="ECO:0000256" key="8">
    <source>
        <dbReference type="ARBA" id="ARBA00022801"/>
    </source>
</evidence>
<keyword evidence="10 16" id="KW-0862">Zinc</keyword>
<keyword evidence="12" id="KW-1015">Disulfide bond</keyword>
<feature type="domain" description="DUSP" evidence="22">
    <location>
        <begin position="21"/>
        <end position="135"/>
    </location>
</feature>
<dbReference type="PROSITE" id="PS00973">
    <property type="entry name" value="USP_2"/>
    <property type="match status" value="1"/>
</dbReference>
<dbReference type="Pfam" id="PF06337">
    <property type="entry name" value="DUSP"/>
    <property type="match status" value="1"/>
</dbReference>
<keyword evidence="11 16" id="KW-0694">RNA-binding</keyword>
<dbReference type="GO" id="GO:0000387">
    <property type="term" value="P:spliceosomal snRNP assembly"/>
    <property type="evidence" value="ECO:0007669"/>
    <property type="project" value="UniProtKB-UniRule"/>
</dbReference>
<comment type="similarity">
    <text evidence="16">Belongs to the U1 small nuclear ribonucleoprotein C family.</text>
</comment>
<keyword evidence="6 16" id="KW-0863">Zinc-finger</keyword>
<dbReference type="InterPro" id="IPR035914">
    <property type="entry name" value="Sperma_CUB_dom_sf"/>
</dbReference>
<comment type="subunit">
    <text evidence="16">U1 snRNP is composed of the 7 core Sm proteins B/B', D1, D2, D3, E, F and G that assemble in a heptameric protein ring on the Sm site of the small nuclear RNA to form the core snRNP, and at least 3 U1 snRNP-specific proteins U1-70K, U1-A and U1-C. U1-C interacts with U1 snRNA and the 5' splice-site region of the pre-mRNA.</text>
</comment>
<dbReference type="GO" id="GO:0000243">
    <property type="term" value="C:commitment complex"/>
    <property type="evidence" value="ECO:0007669"/>
    <property type="project" value="UniProtKB-UniRule"/>
</dbReference>
<keyword evidence="9" id="KW-0788">Thiol protease</keyword>
<evidence type="ECO:0000256" key="12">
    <source>
        <dbReference type="ARBA" id="ARBA00023157"/>
    </source>
</evidence>
<comment type="similarity">
    <text evidence="3">Belongs to the peptidase C19 family.</text>
</comment>
<dbReference type="Gene3D" id="3.30.160.60">
    <property type="entry name" value="Classic Zinc Finger"/>
    <property type="match status" value="1"/>
</dbReference>
<dbReference type="InterPro" id="IPR009003">
    <property type="entry name" value="Peptidase_S1_PA"/>
</dbReference>
<comment type="subcellular location">
    <subcellularLocation>
        <location evidence="2 16">Nucleus</location>
    </subcellularLocation>
</comment>
<feature type="domain" description="Matrin-type" evidence="19">
    <location>
        <begin position="1456"/>
        <end position="1488"/>
    </location>
</feature>
<evidence type="ECO:0000256" key="6">
    <source>
        <dbReference type="ARBA" id="ARBA00022771"/>
    </source>
</evidence>
<dbReference type="InterPro" id="IPR036236">
    <property type="entry name" value="Znf_C2H2_sf"/>
</dbReference>
<feature type="domain" description="CUB" evidence="18">
    <location>
        <begin position="998"/>
        <end position="1133"/>
    </location>
</feature>
<keyword evidence="4" id="KW-0645">Protease</keyword>
<dbReference type="InterPro" id="IPR035927">
    <property type="entry name" value="DUSP-like_sf"/>
</dbReference>
<dbReference type="PROSITE" id="PS50171">
    <property type="entry name" value="ZF_MATRIN"/>
    <property type="match status" value="1"/>
</dbReference>
<dbReference type="InterPro" id="IPR000690">
    <property type="entry name" value="Matrin/U1-C_Znf_C2H2"/>
</dbReference>
<dbReference type="GO" id="GO:0030627">
    <property type="term" value="F:pre-mRNA 5'-splice site binding"/>
    <property type="evidence" value="ECO:0007669"/>
    <property type="project" value="InterPro"/>
</dbReference>
<comment type="function">
    <text evidence="16">Component of the spliceosomal U1 snRNP, which is essential for recognition of the pre-mRNA 5' splice-site and the subsequent assembly of the spliceosome. U1-C is directly involved in initial 5' splice-site recognition for both constitutive and regulated alternative splicing. The interaction with the 5' splice-site seems to precede base-pairing between the pre-mRNA and the U1 snRNA. Stimulates commitment or early (E) complex formation by stabilizing the base pairing of the 5' end of the U1 snRNA and the 5' splice-site region.</text>
</comment>
<evidence type="ECO:0000256" key="14">
    <source>
        <dbReference type="ARBA" id="ARBA00023274"/>
    </source>
</evidence>
<dbReference type="GO" id="GO:0004252">
    <property type="term" value="F:serine-type endopeptidase activity"/>
    <property type="evidence" value="ECO:0007669"/>
    <property type="project" value="InterPro"/>
</dbReference>
<comment type="subunit">
    <text evidence="15">Component of the U1 snRNP. The U1 snRNP is composed of the U1 snRNA and the 7 core Sm proteins SNRPB, SNRPD1, SNRPD2, SNRPD3, SNRPE, SNRPF and SNRPG that assemble in a heptameric protein ring on the Sm site of the small nuclear RNA to form the core snRNP, and at least 3 U1 snRNP-specific proteins SNRNP70/U1-70K, SNRPA/U1-A and SNRPC/U1-C. SNRPC/U1-C interacts with U1 snRNA and the 5' splice-site region of the pre-mRNA. Interacts (via N-terminus) with TIA1 (via C-terminus); thereby promoting spliceosomal U1 snRNP recruitment to 5' splice sites.</text>
</comment>
<evidence type="ECO:0000256" key="3">
    <source>
        <dbReference type="ARBA" id="ARBA00009085"/>
    </source>
</evidence>
<keyword evidence="7" id="KW-0833">Ubl conjugation pathway</keyword>
<gene>
    <name evidence="23" type="ORF">M514_05297</name>
</gene>
<dbReference type="GO" id="GO:0006508">
    <property type="term" value="P:proteolysis"/>
    <property type="evidence" value="ECO:0007669"/>
    <property type="project" value="UniProtKB-KW"/>
</dbReference>
<dbReference type="Pfam" id="PF00089">
    <property type="entry name" value="Trypsin"/>
    <property type="match status" value="1"/>
</dbReference>
<dbReference type="PROSITE" id="PS50240">
    <property type="entry name" value="TRYPSIN_DOM"/>
    <property type="match status" value="1"/>
</dbReference>
<dbReference type="GO" id="GO:0004843">
    <property type="term" value="F:cysteine-type deubiquitinase activity"/>
    <property type="evidence" value="ECO:0007669"/>
    <property type="project" value="UniProtKB-EC"/>
</dbReference>
<feature type="domain" description="USP" evidence="20">
    <location>
        <begin position="357"/>
        <end position="958"/>
    </location>
</feature>
<dbReference type="InterPro" id="IPR043504">
    <property type="entry name" value="Peptidase_S1_PA_chymotrypsin"/>
</dbReference>
<dbReference type="PROSITE" id="PS01180">
    <property type="entry name" value="CUB"/>
    <property type="match status" value="1"/>
</dbReference>
<dbReference type="SMART" id="SM00020">
    <property type="entry name" value="Tryp_SPc"/>
    <property type="match status" value="1"/>
</dbReference>
<dbReference type="Gene3D" id="2.60.120.290">
    <property type="entry name" value="Spermadhesin, CUB domain"/>
    <property type="match status" value="1"/>
</dbReference>
<dbReference type="SUPFAM" id="SSF57667">
    <property type="entry name" value="beta-beta-alpha zinc fingers"/>
    <property type="match status" value="1"/>
</dbReference>
<dbReference type="PANTHER" id="PTHR21646:SF24">
    <property type="entry name" value="UBIQUITIN CARBOXYL-TERMINAL HYDROLASE"/>
    <property type="match status" value="1"/>
</dbReference>
<dbReference type="SUPFAM" id="SSF49854">
    <property type="entry name" value="Spermadhesin, CUB domain"/>
    <property type="match status" value="1"/>
</dbReference>
<evidence type="ECO:0000256" key="5">
    <source>
        <dbReference type="ARBA" id="ARBA00022723"/>
    </source>
</evidence>
<evidence type="ECO:0000313" key="23">
    <source>
        <dbReference type="EMBL" id="KFD71587.1"/>
    </source>
</evidence>
<dbReference type="InterPro" id="IPR006615">
    <property type="entry name" value="Pept_C19_DUSP"/>
</dbReference>
<dbReference type="InterPro" id="IPR000859">
    <property type="entry name" value="CUB_dom"/>
</dbReference>
<sequence length="1635" mass="183507">MSRFECLLRNLAMVSAAKLIEDSCPEAGMVDDLDIKDMIERACLRAGDVWYVLSAKWYAAWSNFISPSISGDLECSRPGPIDNKDILKESSNSVELLDSLEESVDYVLIPKEAWQQLVLKYGIKENQKPVERKVIHVISSATHKGMLQVEVYLLVLFIHLQADPTVIKRVTLSQTSTFSNSFNMCFLELDLASSGDLESVIAKLFGLECEFRIFVRLEGNKLSQVSSFDREAQLHELCLIPQQHLVIDVPEKGEWHISTDAGDNQIFTLVEVRLLAMLRSLCYRSASTNSIFYMLGSPLRHALVYFPCFSDVWLSFLGYFFISMFCHFLRTRQSLNDWAGPSSSSSRLLSNSTRGLCGLNNLGNTCFMNSALQCLSNVPPLTKYFLSGKYKDEINNVNPLGMGGELAVAYADVIRNLWSGKAASFVPTKFKCTVGRFQPMFSGFQQQDAQELMAFLLDGLHEDLNRIKRKPYVEAKEMENEADEILAENAWRYYKMRNDSIITDLFNGLLKSTVICPECHKVSITFDPFGVLSLPLPEKPDRQIPVLFVPLDPNQPMVQHYIGVKRNHVVKDVVTSLSSLVNVPPKRIMCADIANGQVQVIQSHEALFRFLTARERVENKLIAYEVQEFSTNEPILTVCVYQVHQRWNGSYNYAANVPRSPHLFRVPKVFDFLSTLQRVVRHAFLRYVDPKFRAKYLQYWEEGKNGNIGDLDEGFNDDEHGDEDPFVLVQSSYTGDLLDADPAVPNSYETVIYVAAKWSPSFDPYLLNEKPVSRRVKMFYPLDMLIIPLEIVDTTADDSGRRMTRSSSKAIELADCLDLFTLKEKLGEQDAWYCPRCKKHQQATKKFDLWSLPEVLVIHLKRFSSCRNYRSKIETLISFPIRNMVMSKWVINPKSASFTYNLVSVCNHDGGLGAGHYTAFGLNCLQNKWYVFNDSLVRSTSEKDLVVRRCYFVLLSNSVLFVSDKYGRSMLLVRFLFSLFSLLLLGKLATHSEAAIVRGAKVGPNRVYHLNSDVGEISPTNGSAVYLPYTKLRWVISSQSKNKLYVTFDPSFGVQPAKFVACLDHVTIYDAAVFDLESERCAMHMHEPIGRYCGYKQPIVNGQLPSSIVVEFCSAPGEVGKRNIGFKLKWQTASPIVREFITLMIKMNRTVLLLTVPSNLRSLSLLSLPTTTTPTTEKPLSDQCGFVNKYAVPLIEIDENDEIGDYGQPVGSHEAKPNSWPWMGAIFGKGSFACAGSLLSEDIIVTAASCLHDWPVEAYVKLAAHDVGSTFMENEPLQRVCQVRHQIQHPMFEKLKESDPDEAKGWNIALIKFHCSAGPSPNITNVCLPKERKSLTSPVLAVVAGWGIDPSENGAEGIQSFPLHEAIVTENEKKQDCINPYSRRSYQNALCISSFENGNFYSSIDLGSPLLRYEDDRWILDGISSGETYPGEGMPTMFLDVDIVTFSGLLCAMPKYFCDYCDTFLTHDTPSVRKTHNSGRKHRENVRMYYQQWLEEQAQKLVDATARAFRESNVMRNPVGMMPPPGAMLIPGASMPLAMPPHPGMPIPGPPYMFPPAGMPPVAGNREQPKANASLLVLYCFRSSSTTHCSNVGRLTTWCNAAHTAGPVSTETGYGGTCTSSSTCTARTGSRIVPC</sequence>
<dbReference type="GO" id="GO:0003729">
    <property type="term" value="F:mRNA binding"/>
    <property type="evidence" value="ECO:0007669"/>
    <property type="project" value="UniProtKB-UniRule"/>
</dbReference>
<dbReference type="InterPro" id="IPR038765">
    <property type="entry name" value="Papain-like_cys_pep_sf"/>
</dbReference>
<evidence type="ECO:0000256" key="7">
    <source>
        <dbReference type="ARBA" id="ARBA00022786"/>
    </source>
</evidence>
<accession>A0A085NQ41</accession>
<evidence type="ECO:0000256" key="9">
    <source>
        <dbReference type="ARBA" id="ARBA00022807"/>
    </source>
</evidence>
<evidence type="ECO:0000259" key="20">
    <source>
        <dbReference type="PROSITE" id="PS50235"/>
    </source>
</evidence>
<proteinExistence type="inferred from homology"/>
<dbReference type="GO" id="GO:0000395">
    <property type="term" value="P:mRNA 5'-splice site recognition"/>
    <property type="evidence" value="ECO:0007669"/>
    <property type="project" value="UniProtKB-UniRule"/>
</dbReference>
<dbReference type="GO" id="GO:0008270">
    <property type="term" value="F:zinc ion binding"/>
    <property type="evidence" value="ECO:0007669"/>
    <property type="project" value="UniProtKB-UniRule"/>
</dbReference>
<dbReference type="GO" id="GO:0030619">
    <property type="term" value="F:U1 snRNA binding"/>
    <property type="evidence" value="ECO:0007669"/>
    <property type="project" value="UniProtKB-UniRule"/>
</dbReference>
<evidence type="ECO:0000256" key="13">
    <source>
        <dbReference type="ARBA" id="ARBA00023242"/>
    </source>
</evidence>
<comment type="catalytic activity">
    <reaction evidence="1">
        <text>Thiol-dependent hydrolysis of ester, thioester, amide, peptide and isopeptide bonds formed by the C-terminal Gly of ubiquitin (a 76-residue protein attached to proteins as an intracellular targeting signal).</text>
        <dbReference type="EC" id="3.4.19.12"/>
    </reaction>
</comment>
<evidence type="ECO:0000259" key="18">
    <source>
        <dbReference type="PROSITE" id="PS01180"/>
    </source>
</evidence>
<dbReference type="PROSITE" id="PS50235">
    <property type="entry name" value="USP_3"/>
    <property type="match status" value="1"/>
</dbReference>
<dbReference type="SMART" id="SM00451">
    <property type="entry name" value="ZnF_U1"/>
    <property type="match status" value="1"/>
</dbReference>
<evidence type="ECO:0000259" key="22">
    <source>
        <dbReference type="PROSITE" id="PS51283"/>
    </source>
</evidence>
<protein>
    <recommendedName>
        <fullName evidence="16">U1 small nuclear ribonucleoprotein C</fullName>
        <shortName evidence="16">U1 snRNP C</shortName>
        <shortName evidence="16">U1-C</shortName>
        <shortName evidence="16">U1C</shortName>
    </recommendedName>
</protein>
<dbReference type="Gene3D" id="2.40.10.10">
    <property type="entry name" value="Trypsin-like serine proteases"/>
    <property type="match status" value="2"/>
</dbReference>
<dbReference type="Proteomes" id="UP000030758">
    <property type="component" value="Unassembled WGS sequence"/>
</dbReference>
<dbReference type="Pfam" id="PF00443">
    <property type="entry name" value="UCH"/>
    <property type="match status" value="1"/>
</dbReference>
<evidence type="ECO:0000256" key="4">
    <source>
        <dbReference type="ARBA" id="ARBA00022670"/>
    </source>
</evidence>
<dbReference type="Gene3D" id="3.30.2230.10">
    <property type="entry name" value="DUSP-like"/>
    <property type="match status" value="1"/>
</dbReference>
<name>A0A085NQ41_9BILA</name>
<keyword evidence="13 16" id="KW-0539">Nucleus</keyword>
<dbReference type="PROSITE" id="PS51283">
    <property type="entry name" value="DUSP"/>
    <property type="match status" value="1"/>
</dbReference>
<dbReference type="InterPro" id="IPR003604">
    <property type="entry name" value="Matrin/U1-like-C_Znf_C2H2"/>
</dbReference>
<dbReference type="InterPro" id="IPR028889">
    <property type="entry name" value="USP"/>
</dbReference>
<evidence type="ECO:0000256" key="16">
    <source>
        <dbReference type="HAMAP-Rule" id="MF_03153"/>
    </source>
</evidence>
<dbReference type="GO" id="GO:0016579">
    <property type="term" value="P:protein deubiquitination"/>
    <property type="evidence" value="ECO:0007669"/>
    <property type="project" value="InterPro"/>
</dbReference>
<dbReference type="SUPFAM" id="SSF54001">
    <property type="entry name" value="Cysteine proteinases"/>
    <property type="match status" value="1"/>
</dbReference>
<evidence type="ECO:0000256" key="11">
    <source>
        <dbReference type="ARBA" id="ARBA00022884"/>
    </source>
</evidence>
<dbReference type="InterPro" id="IPR050185">
    <property type="entry name" value="Ub_carboxyl-term_hydrolase"/>
</dbReference>
<dbReference type="SUPFAM" id="SSF143791">
    <property type="entry name" value="DUSP-like"/>
    <property type="match status" value="1"/>
</dbReference>
<dbReference type="InterPro" id="IPR018200">
    <property type="entry name" value="USP_CS"/>
</dbReference>
<dbReference type="GO" id="GO:0005685">
    <property type="term" value="C:U1 snRNP"/>
    <property type="evidence" value="ECO:0007669"/>
    <property type="project" value="UniProtKB-UniRule"/>
</dbReference>
<comment type="caution">
    <text evidence="17">Lacks conserved residue(s) required for the propagation of feature annotation.</text>
</comment>
<evidence type="ECO:0000256" key="10">
    <source>
        <dbReference type="ARBA" id="ARBA00022833"/>
    </source>
</evidence>
<dbReference type="PROSITE" id="PS00972">
    <property type="entry name" value="USP_1"/>
    <property type="match status" value="1"/>
</dbReference>
<dbReference type="InterPro" id="IPR017340">
    <property type="entry name" value="U1_snRNP-C"/>
</dbReference>
<dbReference type="SMART" id="SM00695">
    <property type="entry name" value="DUSP"/>
    <property type="match status" value="1"/>
</dbReference>
<dbReference type="EMBL" id="KL367481">
    <property type="protein sequence ID" value="KFD71587.1"/>
    <property type="molecule type" value="Genomic_DNA"/>
</dbReference>
<dbReference type="Pfam" id="PF06220">
    <property type="entry name" value="zf-U1"/>
    <property type="match status" value="1"/>
</dbReference>
<keyword evidence="8" id="KW-0378">Hydrolase</keyword>